<reference evidence="3" key="1">
    <citation type="submission" date="2021-03" db="EMBL/GenBank/DDBJ databases">
        <title>Streptomyces poriferae sp. nov., a novel marine sponge-derived Actinobacteria species with anti-MRSA activity.</title>
        <authorList>
            <person name="Sandoval-Powers M."/>
            <person name="Kralova S."/>
            <person name="Nguyen G.-S."/>
            <person name="Fawwal D."/>
            <person name="Degnes K."/>
            <person name="Klinkenberg G."/>
            <person name="Sletta H."/>
            <person name="Wentzel A."/>
            <person name="Liles M.R."/>
        </authorList>
    </citation>
    <scope>NUCLEOTIDE SEQUENCE</scope>
    <source>
        <strain evidence="3">DSM 41794</strain>
    </source>
</reference>
<evidence type="ECO:0000313" key="4">
    <source>
        <dbReference type="Proteomes" id="UP000664167"/>
    </source>
</evidence>
<evidence type="ECO:0000313" key="3">
    <source>
        <dbReference type="EMBL" id="MBO0515537.1"/>
    </source>
</evidence>
<dbReference type="InterPro" id="IPR046701">
    <property type="entry name" value="DUF6571"/>
</dbReference>
<dbReference type="AlphaFoldDB" id="A0A939JK80"/>
<gene>
    <name evidence="3" type="ORF">J0695_27645</name>
</gene>
<dbReference type="InterPro" id="IPR038332">
    <property type="entry name" value="PPE_sf"/>
</dbReference>
<feature type="region of interest" description="Disordered" evidence="1">
    <location>
        <begin position="424"/>
        <end position="456"/>
    </location>
</feature>
<dbReference type="Proteomes" id="UP000664167">
    <property type="component" value="Unassembled WGS sequence"/>
</dbReference>
<feature type="region of interest" description="Disordered" evidence="1">
    <location>
        <begin position="110"/>
        <end position="135"/>
    </location>
</feature>
<dbReference type="Pfam" id="PF20211">
    <property type="entry name" value="DUF6571"/>
    <property type="match status" value="1"/>
</dbReference>
<keyword evidence="4" id="KW-1185">Reference proteome</keyword>
<comment type="caution">
    <text evidence="3">The sequence shown here is derived from an EMBL/GenBank/DDBJ whole genome shotgun (WGS) entry which is preliminary data.</text>
</comment>
<dbReference type="RefSeq" id="WP_206966434.1">
    <property type="nucleotide sequence ID" value="NZ_BAAAJJ010000001.1"/>
</dbReference>
<feature type="domain" description="DUF6571" evidence="2">
    <location>
        <begin position="376"/>
        <end position="712"/>
    </location>
</feature>
<dbReference type="Gene3D" id="1.20.1260.20">
    <property type="entry name" value="PPE superfamily"/>
    <property type="match status" value="1"/>
</dbReference>
<feature type="region of interest" description="Disordered" evidence="1">
    <location>
        <begin position="271"/>
        <end position="291"/>
    </location>
</feature>
<evidence type="ECO:0000256" key="1">
    <source>
        <dbReference type="SAM" id="MobiDB-lite"/>
    </source>
</evidence>
<protein>
    <recommendedName>
        <fullName evidence="2">DUF6571 domain-containing protein</fullName>
    </recommendedName>
</protein>
<organism evidence="3 4">
    <name type="scientific">Streptomyces beijiangensis</name>
    <dbReference type="NCBI Taxonomy" id="163361"/>
    <lineage>
        <taxon>Bacteria</taxon>
        <taxon>Bacillati</taxon>
        <taxon>Actinomycetota</taxon>
        <taxon>Actinomycetes</taxon>
        <taxon>Kitasatosporales</taxon>
        <taxon>Streptomycetaceae</taxon>
        <taxon>Streptomyces</taxon>
    </lineage>
</organism>
<dbReference type="EMBL" id="JAFLRJ010000297">
    <property type="protein sequence ID" value="MBO0515537.1"/>
    <property type="molecule type" value="Genomic_DNA"/>
</dbReference>
<accession>A0A939JK80</accession>
<proteinExistence type="predicted"/>
<sequence>MVSFGYLNDANLVKLDAAARSWALLPAKYQGLEEQFTNRVINLLKGSWEGEAADAAQRTMQQAKEQYQAAAGEARRIGALLADAHTEFSRFQKQLHDAVEGARKDSFTVSDTGTVTDEDARWDSPTASAAPGFASERKDAQDAVVGRLNEILMQVTAADEACNTALNRDANGGDNHGFNTKGYTTLDDVEVDQAAALMKKDGRLSDAEFDKLRTLLKVNKNDPEFSRDFAKSVGAKGTLEKYNELLNPPAGTQLSKTEISELKEFQRDLGTTIGTATTSDDKRPDPGITKFQKDLLGLGNHEFNANPTQRSYGFSGYQVTSSLMGNGKWDKGFLQDYGDALITEEKTHSGATGGGPGDFWSSSSNRFLGSPHMGAIDPMAGFMDALGHNPDASTEFLGSSTSVDGKDVDHLDYLMKDRKWPQGADFTGDAKNPSGVNNLGHAMESATSGQPYDYEGDTMPKHTAEQANLVNSIVGNTGGEGGGKLLGGKDASLAPLSDSLGNITANYMGDFQRSLSEQGGLPVHGVPVGGESGIDRAEAVNFLSAVGQDPDAYQAITASQQAYTSVLVDGAVRGHPDDAAVQVGAAVHPGSEMAGIMSQSRAEAVYGAKTAEADDFNSNADMVGKWVGRGISSVTESIPIPIVGPLVDDVQESVLKSAQQDNADEATYSAGKEYVNGQKAAEIAARVAADRAAQNGNYNSDMVEDLKTAAGTSAKNAFTVGSAVEGARHG</sequence>
<evidence type="ECO:0000259" key="2">
    <source>
        <dbReference type="Pfam" id="PF20211"/>
    </source>
</evidence>
<name>A0A939JK80_9ACTN</name>